<dbReference type="InterPro" id="IPR036844">
    <property type="entry name" value="Hint_dom_sf"/>
</dbReference>
<dbReference type="InterPro" id="IPR012348">
    <property type="entry name" value="RNR-like"/>
</dbReference>
<accession>A0A8S5L6G1</accession>
<evidence type="ECO:0000256" key="2">
    <source>
        <dbReference type="SAM" id="Coils"/>
    </source>
</evidence>
<dbReference type="InterPro" id="IPR009078">
    <property type="entry name" value="Ferritin-like_SF"/>
</dbReference>
<dbReference type="Gene3D" id="1.10.620.20">
    <property type="entry name" value="Ribonucleotide Reductase, subunit A"/>
    <property type="match status" value="3"/>
</dbReference>
<dbReference type="EC" id="1.17.4.1" evidence="1"/>
<evidence type="ECO:0000259" key="3">
    <source>
        <dbReference type="SMART" id="SM00306"/>
    </source>
</evidence>
<protein>
    <recommendedName>
        <fullName evidence="1">ribonucleoside-diphosphate reductase</fullName>
        <ecNumber evidence="1">1.17.4.1</ecNumber>
    </recommendedName>
</protein>
<feature type="coiled-coil region" evidence="2">
    <location>
        <begin position="662"/>
        <end position="689"/>
    </location>
</feature>
<dbReference type="CDD" id="cd00081">
    <property type="entry name" value="Hint"/>
    <property type="match status" value="1"/>
</dbReference>
<evidence type="ECO:0000313" key="4">
    <source>
        <dbReference type="EMBL" id="DAD65376.1"/>
    </source>
</evidence>
<dbReference type="InterPro" id="IPR003587">
    <property type="entry name" value="Hint_dom_N"/>
</dbReference>
<dbReference type="GO" id="GO:0009263">
    <property type="term" value="P:deoxyribonucleotide biosynthetic process"/>
    <property type="evidence" value="ECO:0007669"/>
    <property type="project" value="InterPro"/>
</dbReference>
<proteinExistence type="predicted"/>
<sequence>MEKKPLSKIFTPRRAYKPFEYPETMTFVELMQKSYWVHSEVNFDPDIQDFKSYLYPYEQEAIKRALLGIAQVEVSVKTFWGDLYDIFPKPEFNCLGMSFGECHIEGTEIMTDRGFIDFRDLKMTDKVATFDEDRKITFVKPDNIINKYYKGEMYSFDNTFINAVVTPNHRFALYSGKNNTYVHKEASHIDYESKKLKMPVSGIFKDNASVLTPIDRLKIAIELFARKKDKRNINFKDYFPYKIRIKDTDTYAKSRIEEIFKELPHIQVRRSIDSYGYATYDFHLNKFEGNARKFDWVMEDTRRFDRKFAYSFITELLLWNSEYYTTTKKDHADIVHFLGTVAGYRTNLGIRIDKRTKDLTFYRYVLTFKNKEFSTFSTLKPTKINYEGNVYCATVKNTGNLITRYKDKILFSGNSETRHSEAYSRLLEVLGYEEEFGKLLEIPIFQKREEIIRNKLKKTENSIEKILFFTLIIENASLFSQFATILSMTKFKGRLKSTANMIAWTSIDENCLDLETTKILTVKGWRMLRDVKEGDEVFAFSDGKIKVEKVLKTTRRKLGKEKMFKFGNSYSNILMTAGHDVIFKDTKTGRYLKTRADHFRKSGHKLIPITGHLESKKDSVLTDEEKLMIAIQCDGHLRKLRNSKGELTYMGQVNGGKNVVFAMKREDKIRKLENLLNSLNIDYTKNETNEKGYTTFRFNYDLWNKPFPKRYDWVNLKNLSKKYAEDFISEILSWGSSYTEVGTLVYSTRDKELAEFIQAVGTLAGYVVNFKKRCRKGDKISYNLNFIYKDFGTISSTSYKAIKVEKSEDTEVGCVTVPSGGIIVKHELGRPMITGNCHANAGTWIINSILAENPEYRDSLESYITHEVIEYMKMEDEMIDWIFECGELQHLPKKHLKDYMRYRIDTSLENLGFGRAFGTNSSHLIPLQWFEEEVFSGETDDFFAKRPTAYTKHDQSITKDDLF</sequence>
<dbReference type="SUPFAM" id="SSF51294">
    <property type="entry name" value="Hedgehog/intein (Hint) domain"/>
    <property type="match status" value="2"/>
</dbReference>
<dbReference type="SMART" id="SM00306">
    <property type="entry name" value="HintN"/>
    <property type="match status" value="2"/>
</dbReference>
<reference evidence="4" key="1">
    <citation type="journal article" date="2021" name="Proc. Natl. Acad. Sci. U.S.A.">
        <title>A Catalog of Tens of Thousands of Viruses from Human Metagenomes Reveals Hidden Associations with Chronic Diseases.</title>
        <authorList>
            <person name="Tisza M.J."/>
            <person name="Buck C.B."/>
        </authorList>
    </citation>
    <scope>NUCLEOTIDE SEQUENCE</scope>
    <source>
        <strain evidence="4">CtA4D8</strain>
    </source>
</reference>
<dbReference type="GO" id="GO:0004748">
    <property type="term" value="F:ribonucleoside-diphosphate reductase activity, thioredoxin disulfide as acceptor"/>
    <property type="evidence" value="ECO:0007669"/>
    <property type="project" value="UniProtKB-EC"/>
</dbReference>
<feature type="domain" description="Hint" evidence="3">
    <location>
        <begin position="100"/>
        <end position="200"/>
    </location>
</feature>
<organism evidence="4">
    <name type="scientific">Myoviridae sp. ctA4D8</name>
    <dbReference type="NCBI Taxonomy" id="2823535"/>
    <lineage>
        <taxon>Viruses</taxon>
        <taxon>Duplodnaviria</taxon>
        <taxon>Heunggongvirae</taxon>
        <taxon>Uroviricota</taxon>
        <taxon>Caudoviricetes</taxon>
    </lineage>
</organism>
<keyword evidence="2" id="KW-0175">Coiled coil</keyword>
<dbReference type="InterPro" id="IPR000358">
    <property type="entry name" value="RNR_small_fam"/>
</dbReference>
<name>A0A8S5L6G1_9CAUD</name>
<dbReference type="Gene3D" id="2.170.16.10">
    <property type="entry name" value="Hedgehog/Intein (Hint) domain"/>
    <property type="match status" value="1"/>
</dbReference>
<dbReference type="SUPFAM" id="SSF47240">
    <property type="entry name" value="Ferritin-like"/>
    <property type="match status" value="3"/>
</dbReference>
<feature type="domain" description="Hint" evidence="3">
    <location>
        <begin position="509"/>
        <end position="609"/>
    </location>
</feature>
<evidence type="ECO:0000256" key="1">
    <source>
        <dbReference type="ARBA" id="ARBA00012274"/>
    </source>
</evidence>
<dbReference type="Pfam" id="PF00268">
    <property type="entry name" value="Ribonuc_red_sm"/>
    <property type="match status" value="3"/>
</dbReference>
<dbReference type="EMBL" id="BK014643">
    <property type="protein sequence ID" value="DAD65376.1"/>
    <property type="molecule type" value="Genomic_DNA"/>
</dbReference>